<evidence type="ECO:0000313" key="2">
    <source>
        <dbReference type="Proteomes" id="UP000054498"/>
    </source>
</evidence>
<organism evidence="1 2">
    <name type="scientific">Monoraphidium neglectum</name>
    <dbReference type="NCBI Taxonomy" id="145388"/>
    <lineage>
        <taxon>Eukaryota</taxon>
        <taxon>Viridiplantae</taxon>
        <taxon>Chlorophyta</taxon>
        <taxon>core chlorophytes</taxon>
        <taxon>Chlorophyceae</taxon>
        <taxon>CS clade</taxon>
        <taxon>Sphaeropleales</taxon>
        <taxon>Selenastraceae</taxon>
        <taxon>Monoraphidium</taxon>
    </lineage>
</organism>
<keyword evidence="2" id="KW-1185">Reference proteome</keyword>
<feature type="non-terminal residue" evidence="1">
    <location>
        <position position="62"/>
    </location>
</feature>
<proteinExistence type="predicted"/>
<feature type="non-terminal residue" evidence="1">
    <location>
        <position position="1"/>
    </location>
</feature>
<evidence type="ECO:0008006" key="3">
    <source>
        <dbReference type="Google" id="ProtNLM"/>
    </source>
</evidence>
<dbReference type="RefSeq" id="XP_013890457.1">
    <property type="nucleotide sequence ID" value="XM_014035003.1"/>
</dbReference>
<dbReference type="EMBL" id="KK106676">
    <property type="protein sequence ID" value="KIY91437.1"/>
    <property type="molecule type" value="Genomic_DNA"/>
</dbReference>
<sequence length="62" mass="6280">YTTEAEAAQAYDCAVLLLLGGGAAADAAAAAADAGNKLNFEPEAAAEKLAEFEAHPAFARLR</sequence>
<name>A0A0D2ITV2_9CHLO</name>
<reference evidence="1 2" key="1">
    <citation type="journal article" date="2013" name="BMC Genomics">
        <title>Reconstruction of the lipid metabolism for the microalga Monoraphidium neglectum from its genome sequence reveals characteristics suitable for biofuel production.</title>
        <authorList>
            <person name="Bogen C."/>
            <person name="Al-Dilaimi A."/>
            <person name="Albersmeier A."/>
            <person name="Wichmann J."/>
            <person name="Grundmann M."/>
            <person name="Rupp O."/>
            <person name="Lauersen K.J."/>
            <person name="Blifernez-Klassen O."/>
            <person name="Kalinowski J."/>
            <person name="Goesmann A."/>
            <person name="Mussgnug J.H."/>
            <person name="Kruse O."/>
        </authorList>
    </citation>
    <scope>NUCLEOTIDE SEQUENCE [LARGE SCALE GENOMIC DNA]</scope>
    <source>
        <strain evidence="1 2">SAG 48.87</strain>
    </source>
</reference>
<evidence type="ECO:0000313" key="1">
    <source>
        <dbReference type="EMBL" id="KIY91437.1"/>
    </source>
</evidence>
<dbReference type="GeneID" id="25734295"/>
<protein>
    <recommendedName>
        <fullName evidence="3">AP2/ERF domain-containing protein</fullName>
    </recommendedName>
</protein>
<dbReference type="AlphaFoldDB" id="A0A0D2ITV2"/>
<dbReference type="KEGG" id="mng:MNEG_16527"/>
<gene>
    <name evidence="1" type="ORF">MNEG_16527</name>
</gene>
<dbReference type="Proteomes" id="UP000054498">
    <property type="component" value="Unassembled WGS sequence"/>
</dbReference>
<accession>A0A0D2ITV2</accession>